<name>A0A9W6J542_9HYPH</name>
<dbReference type="Proteomes" id="UP001143372">
    <property type="component" value="Unassembled WGS sequence"/>
</dbReference>
<dbReference type="Pfam" id="PF17782">
    <property type="entry name" value="WHD_DprA"/>
    <property type="match status" value="1"/>
</dbReference>
<feature type="domain" description="DprA winged helix" evidence="3">
    <location>
        <begin position="309"/>
        <end position="364"/>
    </location>
</feature>
<dbReference type="InterPro" id="IPR057666">
    <property type="entry name" value="DrpA_SLOG"/>
</dbReference>
<dbReference type="Pfam" id="PF02481">
    <property type="entry name" value="DNA_processg_A"/>
    <property type="match status" value="1"/>
</dbReference>
<dbReference type="GO" id="GO:0009294">
    <property type="term" value="P:DNA-mediated transformation"/>
    <property type="evidence" value="ECO:0007669"/>
    <property type="project" value="InterPro"/>
</dbReference>
<evidence type="ECO:0000313" key="5">
    <source>
        <dbReference type="Proteomes" id="UP001143372"/>
    </source>
</evidence>
<gene>
    <name evidence="4" type="primary">smf</name>
    <name evidence="4" type="ORF">GCM10008179_32070</name>
</gene>
<proteinExistence type="inferred from homology"/>
<dbReference type="PANTHER" id="PTHR43022:SF1">
    <property type="entry name" value="PROTEIN SMF"/>
    <property type="match status" value="1"/>
</dbReference>
<sequence length="375" mass="39212">MAVRLGDEQRIAWLRLIRSENVGPHTFRSLVNHFGGAVAALEALPELARRGGRSGVICARARAEDEIAEIVARGARLIALGEPDYPPALAAADGAPPLLTVAGHAGVFHRPMVAIVGGRNASSAGRSFATRLAAELGGAGWVVVSGLARGVDAAAHSASVSTGTVAVFAGGLDCLYPPEHADLANRICAEGALVSEMPMGWQPRGRDFPRRNRIIAGMSLGVVVVEAAVRSGSLITARLATEMGREVMAAPGSPLDPRCEGSNALLREGATFITRSDDVIEALAPLIDRGEPPPQPISLAQAEAAGFDNEEPAADDRARVVELLGPSPALVDDLVRQSGADARTVQIVLLELELAGRIERHAGGRVRLRPAEDWV</sequence>
<protein>
    <submittedName>
        <fullName evidence="4">DNA processing protein DprA</fullName>
    </submittedName>
</protein>
<dbReference type="InterPro" id="IPR036388">
    <property type="entry name" value="WH-like_DNA-bd_sf"/>
</dbReference>
<reference evidence="4" key="2">
    <citation type="submission" date="2023-01" db="EMBL/GenBank/DDBJ databases">
        <authorList>
            <person name="Sun Q."/>
            <person name="Evtushenko L."/>
        </authorList>
    </citation>
    <scope>NUCLEOTIDE SEQUENCE</scope>
    <source>
        <strain evidence="4">VKM B-2347</strain>
    </source>
</reference>
<dbReference type="SUPFAM" id="SSF102405">
    <property type="entry name" value="MCP/YpsA-like"/>
    <property type="match status" value="1"/>
</dbReference>
<comment type="similarity">
    <text evidence="1">Belongs to the DprA/Smf family.</text>
</comment>
<dbReference type="RefSeq" id="WP_271169787.1">
    <property type="nucleotide sequence ID" value="NZ_BSFI01000022.1"/>
</dbReference>
<dbReference type="PANTHER" id="PTHR43022">
    <property type="entry name" value="PROTEIN SMF"/>
    <property type="match status" value="1"/>
</dbReference>
<dbReference type="Gene3D" id="1.10.10.10">
    <property type="entry name" value="Winged helix-like DNA-binding domain superfamily/Winged helix DNA-binding domain"/>
    <property type="match status" value="1"/>
</dbReference>
<evidence type="ECO:0000259" key="2">
    <source>
        <dbReference type="Pfam" id="PF02481"/>
    </source>
</evidence>
<dbReference type="InterPro" id="IPR003488">
    <property type="entry name" value="DprA"/>
</dbReference>
<dbReference type="NCBIfam" id="TIGR00732">
    <property type="entry name" value="dprA"/>
    <property type="match status" value="1"/>
</dbReference>
<dbReference type="InterPro" id="IPR041614">
    <property type="entry name" value="DprA_WH"/>
</dbReference>
<dbReference type="Gene3D" id="3.40.50.450">
    <property type="match status" value="1"/>
</dbReference>
<dbReference type="EMBL" id="BSFI01000022">
    <property type="protein sequence ID" value="GLK69569.1"/>
    <property type="molecule type" value="Genomic_DNA"/>
</dbReference>
<evidence type="ECO:0000313" key="4">
    <source>
        <dbReference type="EMBL" id="GLK69569.1"/>
    </source>
</evidence>
<evidence type="ECO:0000256" key="1">
    <source>
        <dbReference type="ARBA" id="ARBA00006525"/>
    </source>
</evidence>
<feature type="domain" description="Smf/DprA SLOG" evidence="2">
    <location>
        <begin position="77"/>
        <end position="283"/>
    </location>
</feature>
<organism evidence="4 5">
    <name type="scientific">Hansschlegelia plantiphila</name>
    <dbReference type="NCBI Taxonomy" id="374655"/>
    <lineage>
        <taxon>Bacteria</taxon>
        <taxon>Pseudomonadati</taxon>
        <taxon>Pseudomonadota</taxon>
        <taxon>Alphaproteobacteria</taxon>
        <taxon>Hyphomicrobiales</taxon>
        <taxon>Methylopilaceae</taxon>
        <taxon>Hansschlegelia</taxon>
    </lineage>
</organism>
<accession>A0A9W6J542</accession>
<keyword evidence="5" id="KW-1185">Reference proteome</keyword>
<evidence type="ECO:0000259" key="3">
    <source>
        <dbReference type="Pfam" id="PF17782"/>
    </source>
</evidence>
<dbReference type="Pfam" id="PF21102">
    <property type="entry name" value="DprA_N"/>
    <property type="match status" value="1"/>
</dbReference>
<dbReference type="AlphaFoldDB" id="A0A9W6J542"/>
<reference evidence="4" key="1">
    <citation type="journal article" date="2014" name="Int. J. Syst. Evol. Microbiol.">
        <title>Complete genome sequence of Corynebacterium casei LMG S-19264T (=DSM 44701T), isolated from a smear-ripened cheese.</title>
        <authorList>
            <consortium name="US DOE Joint Genome Institute (JGI-PGF)"/>
            <person name="Walter F."/>
            <person name="Albersmeier A."/>
            <person name="Kalinowski J."/>
            <person name="Ruckert C."/>
        </authorList>
    </citation>
    <scope>NUCLEOTIDE SEQUENCE</scope>
    <source>
        <strain evidence="4">VKM B-2347</strain>
    </source>
</reference>
<comment type="caution">
    <text evidence="4">The sequence shown here is derived from an EMBL/GenBank/DDBJ whole genome shotgun (WGS) entry which is preliminary data.</text>
</comment>